<keyword evidence="1" id="KW-0472">Membrane</keyword>
<dbReference type="EMBL" id="GIFC01011627">
    <property type="protein sequence ID" value="MXU93710.1"/>
    <property type="molecule type" value="Transcribed_RNA"/>
</dbReference>
<keyword evidence="1" id="KW-0812">Transmembrane</keyword>
<proteinExistence type="predicted"/>
<name>A0A6B0UV76_IXORI</name>
<feature type="transmembrane region" description="Helical" evidence="1">
    <location>
        <begin position="112"/>
        <end position="134"/>
    </location>
</feature>
<sequence length="150" mass="16713">MRATLASWAMRRLRLGRPGFLSGDGCFWLRCSAATEAVGEITLGLFTSSDASLPSFFPSSSSASSSLNCGWVTSGVQRRHSGSRTILRSLPEFTLAMCSPRTRLSIRIISRFFSVGCFLNMLRCCNVVAMSWMFKPVDVDKHWMDIWLSL</sequence>
<dbReference type="AlphaFoldDB" id="A0A6B0UV76"/>
<keyword evidence="1" id="KW-1133">Transmembrane helix</keyword>
<organism evidence="2">
    <name type="scientific">Ixodes ricinus</name>
    <name type="common">Common tick</name>
    <name type="synonym">Acarus ricinus</name>
    <dbReference type="NCBI Taxonomy" id="34613"/>
    <lineage>
        <taxon>Eukaryota</taxon>
        <taxon>Metazoa</taxon>
        <taxon>Ecdysozoa</taxon>
        <taxon>Arthropoda</taxon>
        <taxon>Chelicerata</taxon>
        <taxon>Arachnida</taxon>
        <taxon>Acari</taxon>
        <taxon>Parasitiformes</taxon>
        <taxon>Ixodida</taxon>
        <taxon>Ixodoidea</taxon>
        <taxon>Ixodidae</taxon>
        <taxon>Ixodinae</taxon>
        <taxon>Ixodes</taxon>
    </lineage>
</organism>
<protein>
    <submittedName>
        <fullName evidence="2">Uncharacterized protein</fullName>
    </submittedName>
</protein>
<accession>A0A6B0UV76</accession>
<reference evidence="2" key="1">
    <citation type="submission" date="2019-12" db="EMBL/GenBank/DDBJ databases">
        <title>An insight into the sialome of adult female Ixodes ricinus ticks feeding for 6 days.</title>
        <authorList>
            <person name="Perner J."/>
            <person name="Ribeiro J.M.C."/>
        </authorList>
    </citation>
    <scope>NUCLEOTIDE SEQUENCE</scope>
    <source>
        <strain evidence="2">Semi-engorged</strain>
        <tissue evidence="2">Salivary glands</tissue>
    </source>
</reference>
<evidence type="ECO:0000256" key="1">
    <source>
        <dbReference type="SAM" id="Phobius"/>
    </source>
</evidence>
<evidence type="ECO:0000313" key="2">
    <source>
        <dbReference type="EMBL" id="MXU93710.1"/>
    </source>
</evidence>